<dbReference type="PANTHER" id="PTHR31793">
    <property type="entry name" value="4-HYDROXYBENZOYL-COA THIOESTERASE FAMILY MEMBER"/>
    <property type="match status" value="1"/>
</dbReference>
<dbReference type="AlphaFoldDB" id="F6ETZ4"/>
<comment type="similarity">
    <text evidence="1">Belongs to the 4-hydroxybenzoyl-CoA thioesterase family.</text>
</comment>
<dbReference type="InterPro" id="IPR029069">
    <property type="entry name" value="HotDog_dom_sf"/>
</dbReference>
<organism evidence="3 4">
    <name type="scientific">Sphingobium chlorophenolicum L-1</name>
    <dbReference type="NCBI Taxonomy" id="690566"/>
    <lineage>
        <taxon>Bacteria</taxon>
        <taxon>Pseudomonadati</taxon>
        <taxon>Pseudomonadota</taxon>
        <taxon>Alphaproteobacteria</taxon>
        <taxon>Sphingomonadales</taxon>
        <taxon>Sphingomonadaceae</taxon>
        <taxon>Sphingobium</taxon>
    </lineage>
</organism>
<sequence>MSRTPPRPRAAYRHWTPITTRWHDNDVYGHVNNTVYYAWFDTAVNAWLVEAGLLDVISGDPIGLVVETGCRYAAPLAFPQPVEIGLAVAKIGSSSVTYHLGVFGKGAQDAAAEGHFTHVYVDRLNRRPAPLPPEWRAILERQI</sequence>
<keyword evidence="4" id="KW-1185">Reference proteome</keyword>
<name>F6ETZ4_SPHCR</name>
<dbReference type="CDD" id="cd00586">
    <property type="entry name" value="4HBT"/>
    <property type="match status" value="1"/>
</dbReference>
<dbReference type="Pfam" id="PF13279">
    <property type="entry name" value="4HBT_2"/>
    <property type="match status" value="1"/>
</dbReference>
<dbReference type="GO" id="GO:0047617">
    <property type="term" value="F:fatty acyl-CoA hydrolase activity"/>
    <property type="evidence" value="ECO:0007669"/>
    <property type="project" value="TreeGrafter"/>
</dbReference>
<evidence type="ECO:0000313" key="3">
    <source>
        <dbReference type="EMBL" id="AEG47801.1"/>
    </source>
</evidence>
<accession>F6ETZ4</accession>
<dbReference type="InterPro" id="IPR050563">
    <property type="entry name" value="4-hydroxybenzoyl-CoA_TE"/>
</dbReference>
<dbReference type="Gene3D" id="3.10.129.10">
    <property type="entry name" value="Hotdog Thioesterase"/>
    <property type="match status" value="1"/>
</dbReference>
<dbReference type="PANTHER" id="PTHR31793:SF27">
    <property type="entry name" value="NOVEL THIOESTERASE SUPERFAMILY DOMAIN AND SAPOSIN A-TYPE DOMAIN CONTAINING PROTEIN (0610012H03RIK)"/>
    <property type="match status" value="1"/>
</dbReference>
<proteinExistence type="inferred from homology"/>
<reference evidence="3 4" key="1">
    <citation type="submission" date="2011-05" db="EMBL/GenBank/DDBJ databases">
        <title>Complete sequence of chromosome 1 of Sphingobium chlorophenolicum L-1.</title>
        <authorList>
            <consortium name="US DOE Joint Genome Institute"/>
            <person name="Lucas S."/>
            <person name="Han J."/>
            <person name="Lapidus A."/>
            <person name="Cheng J.-F."/>
            <person name="Goodwin L."/>
            <person name="Pitluck S."/>
            <person name="Peters L."/>
            <person name="Daligault H."/>
            <person name="Han C."/>
            <person name="Tapia R."/>
            <person name="Land M."/>
            <person name="Hauser L."/>
            <person name="Kyrpides N."/>
            <person name="Ivanova N."/>
            <person name="Pagani I."/>
            <person name="Turner P."/>
            <person name="Copley S."/>
            <person name="Woyke T."/>
        </authorList>
    </citation>
    <scope>NUCLEOTIDE SEQUENCE [LARGE SCALE GENOMIC DNA]</scope>
    <source>
        <strain evidence="3 4">L-1</strain>
    </source>
</reference>
<dbReference type="Proteomes" id="UP000007150">
    <property type="component" value="Chromosome 1"/>
</dbReference>
<protein>
    <submittedName>
        <fullName evidence="3">Thioesterase superfamily protein</fullName>
    </submittedName>
</protein>
<keyword evidence="2" id="KW-0378">Hydrolase</keyword>
<dbReference type="RefSeq" id="WP_013846074.1">
    <property type="nucleotide sequence ID" value="NC_015593.1"/>
</dbReference>
<evidence type="ECO:0000256" key="1">
    <source>
        <dbReference type="ARBA" id="ARBA00005953"/>
    </source>
</evidence>
<dbReference type="STRING" id="690566.Sphch_0099"/>
<dbReference type="EMBL" id="CP002798">
    <property type="protein sequence ID" value="AEG47801.1"/>
    <property type="molecule type" value="Genomic_DNA"/>
</dbReference>
<dbReference type="SUPFAM" id="SSF54637">
    <property type="entry name" value="Thioesterase/thiol ester dehydrase-isomerase"/>
    <property type="match status" value="1"/>
</dbReference>
<dbReference type="HOGENOM" id="CLU_101141_0_1_5"/>
<evidence type="ECO:0000313" key="4">
    <source>
        <dbReference type="Proteomes" id="UP000007150"/>
    </source>
</evidence>
<evidence type="ECO:0000256" key="2">
    <source>
        <dbReference type="ARBA" id="ARBA00022801"/>
    </source>
</evidence>
<dbReference type="KEGG" id="sch:Sphch_0099"/>
<gene>
    <name evidence="3" type="ORF">Sphch_0099</name>
</gene>